<keyword evidence="3" id="KW-1185">Reference proteome</keyword>
<dbReference type="Proteomes" id="UP001224890">
    <property type="component" value="Unassembled WGS sequence"/>
</dbReference>
<evidence type="ECO:0000313" key="3">
    <source>
        <dbReference type="Proteomes" id="UP001224890"/>
    </source>
</evidence>
<name>A0AAJ0A8Y9_9PEZI</name>
<evidence type="ECO:0000256" key="1">
    <source>
        <dbReference type="SAM" id="MobiDB-lite"/>
    </source>
</evidence>
<sequence length="216" mass="24653">MRLYGDFNYRSSSQATNTPTNFSIANGVVSFRMKLGAGNRAILIPGYGERRIHDMYPYAATAIRPCLTQRAESALRTVCYATATRKTWLRRRRSAQRHFTTFVSVRATACSRNQPDNPRGRLWNVSINPNQTCLLPCLDLREISCCKSGHLDAGENSQRQDRRGDPYIGPMQLRDKPVSRLARLRSLHQINIASRIVDDQRQFTNVQITQLNHQSE</sequence>
<dbReference type="EMBL" id="JAHMHR010000077">
    <property type="protein sequence ID" value="KAK1658214.1"/>
    <property type="molecule type" value="Genomic_DNA"/>
</dbReference>
<accession>A0AAJ0A8Y9</accession>
<feature type="compositionally biased region" description="Basic and acidic residues" evidence="1">
    <location>
        <begin position="152"/>
        <end position="165"/>
    </location>
</feature>
<gene>
    <name evidence="2" type="ORF">BDP55DRAFT_683359</name>
</gene>
<evidence type="ECO:0000313" key="2">
    <source>
        <dbReference type="EMBL" id="KAK1658214.1"/>
    </source>
</evidence>
<dbReference type="RefSeq" id="XP_060422978.1">
    <property type="nucleotide sequence ID" value="XM_060576336.1"/>
</dbReference>
<dbReference type="GeneID" id="85460862"/>
<feature type="region of interest" description="Disordered" evidence="1">
    <location>
        <begin position="152"/>
        <end position="172"/>
    </location>
</feature>
<comment type="caution">
    <text evidence="2">The sequence shown here is derived from an EMBL/GenBank/DDBJ whole genome shotgun (WGS) entry which is preliminary data.</text>
</comment>
<protein>
    <submittedName>
        <fullName evidence="2">Uncharacterized protein</fullName>
    </submittedName>
</protein>
<organism evidence="2 3">
    <name type="scientific">Colletotrichum godetiae</name>
    <dbReference type="NCBI Taxonomy" id="1209918"/>
    <lineage>
        <taxon>Eukaryota</taxon>
        <taxon>Fungi</taxon>
        <taxon>Dikarya</taxon>
        <taxon>Ascomycota</taxon>
        <taxon>Pezizomycotina</taxon>
        <taxon>Sordariomycetes</taxon>
        <taxon>Hypocreomycetidae</taxon>
        <taxon>Glomerellales</taxon>
        <taxon>Glomerellaceae</taxon>
        <taxon>Colletotrichum</taxon>
        <taxon>Colletotrichum acutatum species complex</taxon>
    </lineage>
</organism>
<dbReference type="AlphaFoldDB" id="A0AAJ0A8Y9"/>
<proteinExistence type="predicted"/>
<reference evidence="2" key="1">
    <citation type="submission" date="2021-06" db="EMBL/GenBank/DDBJ databases">
        <title>Comparative genomics, transcriptomics and evolutionary studies reveal genomic signatures of adaptation to plant cell wall in hemibiotrophic fungi.</title>
        <authorList>
            <consortium name="DOE Joint Genome Institute"/>
            <person name="Baroncelli R."/>
            <person name="Diaz J.F."/>
            <person name="Benocci T."/>
            <person name="Peng M."/>
            <person name="Battaglia E."/>
            <person name="Haridas S."/>
            <person name="Andreopoulos W."/>
            <person name="Labutti K."/>
            <person name="Pangilinan J."/>
            <person name="Floch G.L."/>
            <person name="Makela M.R."/>
            <person name="Henrissat B."/>
            <person name="Grigoriev I.V."/>
            <person name="Crouch J.A."/>
            <person name="De Vries R.P."/>
            <person name="Sukno S.A."/>
            <person name="Thon M.R."/>
        </authorList>
    </citation>
    <scope>NUCLEOTIDE SEQUENCE</scope>
    <source>
        <strain evidence="2">CBS 193.32</strain>
    </source>
</reference>